<feature type="region of interest" description="Disordered" evidence="11">
    <location>
        <begin position="1319"/>
        <end position="1419"/>
    </location>
</feature>
<evidence type="ECO:0000313" key="15">
    <source>
        <dbReference type="Proteomes" id="UP000678499"/>
    </source>
</evidence>
<feature type="domain" description="PH" evidence="12">
    <location>
        <begin position="872"/>
        <end position="1064"/>
    </location>
</feature>
<evidence type="ECO:0000256" key="3">
    <source>
        <dbReference type="ARBA" id="ARBA00022723"/>
    </source>
</evidence>
<dbReference type="Gene3D" id="1.25.40.20">
    <property type="entry name" value="Ankyrin repeat-containing domain"/>
    <property type="match status" value="1"/>
</dbReference>
<dbReference type="SUPFAM" id="SSF52540">
    <property type="entry name" value="P-loop containing nucleoside triphosphate hydrolases"/>
    <property type="match status" value="1"/>
</dbReference>
<dbReference type="InterPro" id="IPR002110">
    <property type="entry name" value="Ankyrin_rpt"/>
</dbReference>
<keyword evidence="8" id="KW-0342">GTP-binding</keyword>
<feature type="compositionally biased region" description="Low complexity" evidence="11">
    <location>
        <begin position="375"/>
        <end position="401"/>
    </location>
</feature>
<dbReference type="InterPro" id="IPR038508">
    <property type="entry name" value="ArfGAP_dom_sf"/>
</dbReference>
<feature type="compositionally biased region" description="Basic and acidic residues" evidence="11">
    <location>
        <begin position="852"/>
        <end position="863"/>
    </location>
</feature>
<dbReference type="PROSITE" id="PS50297">
    <property type="entry name" value="ANK_REP_REGION"/>
    <property type="match status" value="1"/>
</dbReference>
<evidence type="ECO:0000256" key="10">
    <source>
        <dbReference type="PROSITE-ProRule" id="PRU00288"/>
    </source>
</evidence>
<dbReference type="PROSITE" id="PS51419">
    <property type="entry name" value="RAB"/>
    <property type="match status" value="1"/>
</dbReference>
<keyword evidence="6" id="KW-0862">Zinc</keyword>
<dbReference type="GO" id="GO:0005096">
    <property type="term" value="F:GTPase activator activity"/>
    <property type="evidence" value="ECO:0007669"/>
    <property type="project" value="UniProtKB-KW"/>
</dbReference>
<dbReference type="InterPro" id="IPR001164">
    <property type="entry name" value="ArfGAP_dom"/>
</dbReference>
<proteinExistence type="inferred from homology"/>
<feature type="compositionally biased region" description="Low complexity" evidence="11">
    <location>
        <begin position="421"/>
        <end position="443"/>
    </location>
</feature>
<protein>
    <recommendedName>
        <fullName evidence="16">Small monomeric GTPase</fullName>
    </recommendedName>
</protein>
<evidence type="ECO:0000256" key="11">
    <source>
        <dbReference type="SAM" id="MobiDB-lite"/>
    </source>
</evidence>
<dbReference type="CDD" id="cd01250">
    <property type="entry name" value="PH_AGAP"/>
    <property type="match status" value="1"/>
</dbReference>
<keyword evidence="5 10" id="KW-0863">Zinc-finger</keyword>
<dbReference type="PROSITE" id="PS50003">
    <property type="entry name" value="PH_DOMAIN"/>
    <property type="match status" value="1"/>
</dbReference>
<evidence type="ECO:0008006" key="16">
    <source>
        <dbReference type="Google" id="ProtNLM"/>
    </source>
</evidence>
<evidence type="ECO:0000256" key="6">
    <source>
        <dbReference type="ARBA" id="ARBA00022833"/>
    </source>
</evidence>
<dbReference type="PROSITE" id="PS50088">
    <property type="entry name" value="ANK_REPEAT"/>
    <property type="match status" value="1"/>
</dbReference>
<dbReference type="EMBL" id="OA882274">
    <property type="protein sequence ID" value="CAD7274339.1"/>
    <property type="molecule type" value="Genomic_DNA"/>
</dbReference>
<dbReference type="SUPFAM" id="SSF57863">
    <property type="entry name" value="ArfGap/RecO-like zinc finger"/>
    <property type="match status" value="1"/>
</dbReference>
<dbReference type="PANTHER" id="PTHR45819">
    <property type="entry name" value="CENTAURIN-GAMMA-1A"/>
    <property type="match status" value="1"/>
</dbReference>
<feature type="repeat" description="ANK" evidence="9">
    <location>
        <begin position="1251"/>
        <end position="1283"/>
    </location>
</feature>
<dbReference type="PROSITE" id="PS51421">
    <property type="entry name" value="RAS"/>
    <property type="match status" value="1"/>
</dbReference>
<keyword evidence="3" id="KW-0479">Metal-binding</keyword>
<dbReference type="SUPFAM" id="SSF50729">
    <property type="entry name" value="PH domain-like"/>
    <property type="match status" value="1"/>
</dbReference>
<name>A0A7R9BHE5_9CRUS</name>
<dbReference type="InterPro" id="IPR011993">
    <property type="entry name" value="PH-like_dom_sf"/>
</dbReference>
<dbReference type="SUPFAM" id="SSF48403">
    <property type="entry name" value="Ankyrin repeat"/>
    <property type="match status" value="1"/>
</dbReference>
<dbReference type="Pfam" id="PF01412">
    <property type="entry name" value="ArfGap"/>
    <property type="match status" value="1"/>
</dbReference>
<dbReference type="Gene3D" id="3.40.50.300">
    <property type="entry name" value="P-loop containing nucleotide triphosphate hydrolases"/>
    <property type="match status" value="1"/>
</dbReference>
<dbReference type="SMART" id="SM00233">
    <property type="entry name" value="PH"/>
    <property type="match status" value="1"/>
</dbReference>
<keyword evidence="15" id="KW-1185">Reference proteome</keyword>
<feature type="compositionally biased region" description="Polar residues" evidence="11">
    <location>
        <begin position="1357"/>
        <end position="1366"/>
    </location>
</feature>
<feature type="region of interest" description="Disordered" evidence="11">
    <location>
        <begin position="992"/>
        <end position="1025"/>
    </location>
</feature>
<dbReference type="PANTHER" id="PTHR45819:SF5">
    <property type="entry name" value="CENTAURIN-GAMMA-1A"/>
    <property type="match status" value="1"/>
</dbReference>
<evidence type="ECO:0000256" key="5">
    <source>
        <dbReference type="ARBA" id="ARBA00022771"/>
    </source>
</evidence>
<evidence type="ECO:0000313" key="14">
    <source>
        <dbReference type="EMBL" id="CAD7274339.1"/>
    </source>
</evidence>
<dbReference type="GO" id="GO:0008270">
    <property type="term" value="F:zinc ion binding"/>
    <property type="evidence" value="ECO:0007669"/>
    <property type="project" value="UniProtKB-KW"/>
</dbReference>
<dbReference type="SMART" id="SM00173">
    <property type="entry name" value="RAS"/>
    <property type="match status" value="1"/>
</dbReference>
<feature type="compositionally biased region" description="Basic and acidic residues" evidence="11">
    <location>
        <begin position="403"/>
        <end position="414"/>
    </location>
</feature>
<dbReference type="Pfam" id="PF12796">
    <property type="entry name" value="Ank_2"/>
    <property type="match status" value="1"/>
</dbReference>
<feature type="region of interest" description="Disordered" evidence="11">
    <location>
        <begin position="503"/>
        <end position="535"/>
    </location>
</feature>
<dbReference type="OrthoDB" id="6136903at2759"/>
<dbReference type="GO" id="GO:0003924">
    <property type="term" value="F:GTPase activity"/>
    <property type="evidence" value="ECO:0007669"/>
    <property type="project" value="InterPro"/>
</dbReference>
<accession>A0A7R9BHE5</accession>
<organism evidence="14">
    <name type="scientific">Notodromas monacha</name>
    <dbReference type="NCBI Taxonomy" id="399045"/>
    <lineage>
        <taxon>Eukaryota</taxon>
        <taxon>Metazoa</taxon>
        <taxon>Ecdysozoa</taxon>
        <taxon>Arthropoda</taxon>
        <taxon>Crustacea</taxon>
        <taxon>Oligostraca</taxon>
        <taxon>Ostracoda</taxon>
        <taxon>Podocopa</taxon>
        <taxon>Podocopida</taxon>
        <taxon>Cypridocopina</taxon>
        <taxon>Cypridoidea</taxon>
        <taxon>Cyprididae</taxon>
        <taxon>Notodromas</taxon>
    </lineage>
</organism>
<feature type="domain" description="Arf-GAP" evidence="13">
    <location>
        <begin position="1087"/>
        <end position="1213"/>
    </location>
</feature>
<evidence type="ECO:0000256" key="2">
    <source>
        <dbReference type="ARBA" id="ARBA00022468"/>
    </source>
</evidence>
<dbReference type="PRINTS" id="PR00405">
    <property type="entry name" value="REVINTRACTNG"/>
</dbReference>
<evidence type="ECO:0000256" key="8">
    <source>
        <dbReference type="ARBA" id="ARBA00023134"/>
    </source>
</evidence>
<dbReference type="GO" id="GO:0005525">
    <property type="term" value="F:GTP binding"/>
    <property type="evidence" value="ECO:0007669"/>
    <property type="project" value="UniProtKB-KW"/>
</dbReference>
<evidence type="ECO:0000256" key="7">
    <source>
        <dbReference type="ARBA" id="ARBA00023043"/>
    </source>
</evidence>
<dbReference type="SMART" id="SM00105">
    <property type="entry name" value="ArfGap"/>
    <property type="match status" value="1"/>
</dbReference>
<comment type="similarity">
    <text evidence="1">Belongs to the centaurin gamma-like family.</text>
</comment>
<dbReference type="Proteomes" id="UP000678499">
    <property type="component" value="Unassembled WGS sequence"/>
</dbReference>
<evidence type="ECO:0000259" key="13">
    <source>
        <dbReference type="PROSITE" id="PS50115"/>
    </source>
</evidence>
<dbReference type="CDD" id="cd08836">
    <property type="entry name" value="ArfGap_AGAP"/>
    <property type="match status" value="1"/>
</dbReference>
<dbReference type="InterPro" id="IPR001849">
    <property type="entry name" value="PH_domain"/>
</dbReference>
<dbReference type="Gene3D" id="2.30.29.30">
    <property type="entry name" value="Pleckstrin-homology domain (PH domain)/Phosphotyrosine-binding domain (PTB)"/>
    <property type="match status" value="2"/>
</dbReference>
<keyword evidence="2" id="KW-0343">GTPase activation</keyword>
<dbReference type="SMART" id="SM00175">
    <property type="entry name" value="RAB"/>
    <property type="match status" value="1"/>
</dbReference>
<reference evidence="14" key="1">
    <citation type="submission" date="2020-11" db="EMBL/GenBank/DDBJ databases">
        <authorList>
            <person name="Tran Van P."/>
        </authorList>
    </citation>
    <scope>NUCLEOTIDE SEQUENCE</scope>
</reference>
<evidence type="ECO:0000256" key="4">
    <source>
        <dbReference type="ARBA" id="ARBA00022741"/>
    </source>
</evidence>
<dbReference type="InterPro" id="IPR037278">
    <property type="entry name" value="ARFGAP/RecO"/>
</dbReference>
<dbReference type="EMBL" id="CAJPEX010000237">
    <property type="protein sequence ID" value="CAG0914491.1"/>
    <property type="molecule type" value="Genomic_DNA"/>
</dbReference>
<gene>
    <name evidence="14" type="ORF">NMOB1V02_LOCUS2178</name>
</gene>
<dbReference type="InterPro" id="IPR001806">
    <property type="entry name" value="Small_GTPase"/>
</dbReference>
<feature type="region of interest" description="Disordered" evidence="11">
    <location>
        <begin position="813"/>
        <end position="864"/>
    </location>
</feature>
<dbReference type="InterPro" id="IPR051282">
    <property type="entry name" value="Arf-GAP_GTPase_ANK_PH"/>
</dbReference>
<feature type="compositionally biased region" description="Low complexity" evidence="11">
    <location>
        <begin position="1332"/>
        <end position="1350"/>
    </location>
</feature>
<feature type="compositionally biased region" description="Acidic residues" evidence="11">
    <location>
        <begin position="503"/>
        <end position="515"/>
    </location>
</feature>
<dbReference type="Pfam" id="PF00071">
    <property type="entry name" value="Ras"/>
    <property type="match status" value="1"/>
</dbReference>
<dbReference type="FunFam" id="1.10.220.150:FF:000001">
    <property type="entry name" value="Arf-GAP with GTPase, ANK repeat and PH domain-containing protein 1"/>
    <property type="match status" value="1"/>
</dbReference>
<keyword evidence="4" id="KW-0547">Nucleotide-binding</keyword>
<feature type="region of interest" description="Disordered" evidence="11">
    <location>
        <begin position="375"/>
        <end position="445"/>
    </location>
</feature>
<dbReference type="FunFam" id="3.40.50.300:FF:000178">
    <property type="entry name" value="Arf-GAP with GTPase, ANK repeat and PH domain-containing protein 1"/>
    <property type="match status" value="1"/>
</dbReference>
<evidence type="ECO:0000259" key="12">
    <source>
        <dbReference type="PROSITE" id="PS50003"/>
    </source>
</evidence>
<keyword evidence="7 9" id="KW-0040">ANK repeat</keyword>
<dbReference type="InterPro" id="IPR027417">
    <property type="entry name" value="P-loop_NTPase"/>
</dbReference>
<feature type="compositionally biased region" description="Basic residues" evidence="11">
    <location>
        <begin position="1001"/>
        <end position="1019"/>
    </location>
</feature>
<evidence type="ECO:0000256" key="1">
    <source>
        <dbReference type="ARBA" id="ARBA00005430"/>
    </source>
</evidence>
<dbReference type="Gene3D" id="1.10.220.150">
    <property type="entry name" value="Arf GTPase activating protein"/>
    <property type="match status" value="1"/>
</dbReference>
<sequence>MQEESPEGGRFKKEVMLDGTSYLLLIRDEGGPPEMQFSAWVDAIILVFSVENEASFNAIYNYYSKMSHFRNPQEIPIILVGTQDAISETNPRVIDDARARKLAADLKKCTYYETCATYGLNVEKVFQDACQKIVQHRMMLGSIPRSSTPNHFATASRSAVWGCPGTPTPYLPSPTHGGPPALIMSPHASTATAFGPPPPQTYHAMPPPAAGPLPQFLKCECKTSGVRPQARINKPSTANDAWTWWWANDVHSLSLSCNSHCTALHCGVCRKNLRQETILLTKAGERKTAARILEALGFQSRDCLGSPTIRVTRTANLVGWGLGEAKDYPGWLLDRPAEKNKGVVLVPGGGGGMERATSSVGGVCLFPTRYSSGTQQQQQQQVQQQQQQHCVSGGENNSSGGEKSGKTFSDDRRMMPPPLPTTTTTSSSCIDQFPTPSSTPTTSRVNMDDLVSTFNASVVVDDEKDSKDQSQRCDVRLWLDVHFLLLNATAGLERLASMTAEDEQRELEAAAEGDEVDKNKAGENEEASTLTTSPALAHRLRRPLPPAYVVNLERRPERRRRVGKSLELLGMRTTFVPAVDGRLVSDDWLQHRGIRKLREILAEAEALAPHWDLIYLARKHLPGTWDPEPAFPTARYLHTAPYSYWAVAYVVSTRGAEKLLRPGLLKNLLPTDEYLPLMFDQHPVQAWKDKFPERDLEAYVVEPSVAEPVFYPGDSDYVSDTEDSTLMMLSTMSGGGLVRIAGTSDDWNTTTFTFDLMRGSYSQSTTTTEASSRDFVVVGGAAAGTVMQPRASVVERNSSSIFTSDESANVRFKDGGLLPVPSSSSSSSSSVMGSNRDELKNRRRSNLFTPSSKKEEAEKKAKNGELGVGRAIPVKQGHLYKRSSKTLNKEWKKKYVTLCDDGRLTYHPSLQDYMDDVHGKEIDLQCTTVKYAGQHRPRVPATNGVLDMSHLSISDRNCDTENSIVISSLTVSGMDSLGSTSAMPVATASASAMCTPSSSSSKKRHRRLKTSISRSKHSHHHDDGDDSDGYEFFIVSKDSKTWHFEAANAEERDEWVQAIEQCILTSLQGNESFKGKNSGAAKVNMDPSAIVSLRKAVDGNLNCCDCDAPNPDWASLNLGTLICIECSGIHRNLGSHISRVRSLGLDEWPPGPLAVMMALGNRVANSVWEGAMRQLQRPGPARPTPTTPREEKERWIRWKYEEKRFLAPLSNPAGIGQQLIDAVCRGDVKHVSLLLAHSKPEHVSVTVSSRDLRTPLHIACSMGNLPIVQLLLWNQAQVVPRDHDGLTCLEHAHCSGNANVEELVAQYCAASGSGSMLQSQANGAGTHLLQHSPSSAPGPGGNSSFSLSSSGGAGPSTALTCSPSTPQQHQQQQHQMHSPAGGAQARSLFSGRSSVMRCQEGSKGPNGLDPFEKVPSSVI</sequence>
<dbReference type="PROSITE" id="PS50115">
    <property type="entry name" value="ARFGAP"/>
    <property type="match status" value="1"/>
</dbReference>
<evidence type="ECO:0000256" key="9">
    <source>
        <dbReference type="PROSITE-ProRule" id="PRU00023"/>
    </source>
</evidence>
<dbReference type="InterPro" id="IPR036770">
    <property type="entry name" value="Ankyrin_rpt-contain_sf"/>
</dbReference>